<reference evidence="2 3" key="1">
    <citation type="journal article" date="2019" name="Int. J. Syst. Evol. Microbiol.">
        <title>The Global Catalogue of Microorganisms (GCM) 10K type strain sequencing project: providing services to taxonomists for standard genome sequencing and annotation.</title>
        <authorList>
            <consortium name="The Broad Institute Genomics Platform"/>
            <consortium name="The Broad Institute Genome Sequencing Center for Infectious Disease"/>
            <person name="Wu L."/>
            <person name="Ma J."/>
        </authorList>
    </citation>
    <scope>NUCLEOTIDE SEQUENCE [LARGE SCALE GENOMIC DNA]</scope>
    <source>
        <strain evidence="2 3">JCM 7356</strain>
    </source>
</reference>
<feature type="compositionally biased region" description="Low complexity" evidence="1">
    <location>
        <begin position="115"/>
        <end position="128"/>
    </location>
</feature>
<evidence type="ECO:0000256" key="1">
    <source>
        <dbReference type="SAM" id="MobiDB-lite"/>
    </source>
</evidence>
<sequence>MTARSERPDGTDFGLAGLEPATADDATGARLLRHCGLDFDAQHGAGLGTSAYLGADADRYLAALITRDQRAGTYTVRVHRADAAAEGRIWLAAQTAPPRTRTPARRAAALARGISTTPIAAAPSAAPAPDQPRSTARRR</sequence>
<evidence type="ECO:0000313" key="3">
    <source>
        <dbReference type="Proteomes" id="UP001500305"/>
    </source>
</evidence>
<evidence type="ECO:0000313" key="2">
    <source>
        <dbReference type="EMBL" id="GAA2267052.1"/>
    </source>
</evidence>
<organism evidence="2 3">
    <name type="scientific">Kitasatospora cystarginea</name>
    <dbReference type="NCBI Taxonomy" id="58350"/>
    <lineage>
        <taxon>Bacteria</taxon>
        <taxon>Bacillati</taxon>
        <taxon>Actinomycetota</taxon>
        <taxon>Actinomycetes</taxon>
        <taxon>Kitasatosporales</taxon>
        <taxon>Streptomycetaceae</taxon>
        <taxon>Kitasatospora</taxon>
    </lineage>
</organism>
<keyword evidence="3" id="KW-1185">Reference proteome</keyword>
<comment type="caution">
    <text evidence="2">The sequence shown here is derived from an EMBL/GenBank/DDBJ whole genome shotgun (WGS) entry which is preliminary data.</text>
</comment>
<protein>
    <submittedName>
        <fullName evidence="2">Uncharacterized protein</fullName>
    </submittedName>
</protein>
<dbReference type="RefSeq" id="WP_344639679.1">
    <property type="nucleotide sequence ID" value="NZ_BAAATR010000034.1"/>
</dbReference>
<dbReference type="Proteomes" id="UP001500305">
    <property type="component" value="Unassembled WGS sequence"/>
</dbReference>
<dbReference type="EMBL" id="BAAATR010000034">
    <property type="protein sequence ID" value="GAA2267052.1"/>
    <property type="molecule type" value="Genomic_DNA"/>
</dbReference>
<proteinExistence type="predicted"/>
<feature type="region of interest" description="Disordered" evidence="1">
    <location>
        <begin position="115"/>
        <end position="139"/>
    </location>
</feature>
<accession>A0ABN3EQG4</accession>
<name>A0ABN3EQG4_9ACTN</name>
<gene>
    <name evidence="2" type="ORF">GCM10010430_60260</name>
</gene>